<name>A0A7X1F842_9SPHN</name>
<dbReference type="Pfam" id="PF01963">
    <property type="entry name" value="TraB_PrgY_gumN"/>
    <property type="match status" value="1"/>
</dbReference>
<gene>
    <name evidence="2" type="ORF">H7F49_10380</name>
</gene>
<dbReference type="InterPro" id="IPR002816">
    <property type="entry name" value="TraB/PrgY/GumN_fam"/>
</dbReference>
<sequence>MALVLAWAGLAALTACARPDPASPALWHVTGPNGQEAWLFGTVHALPRPVAWRTPAVAAALDRSDRLLLEIARIDDDAATAKVFARLGERAGQPPLDQRVPPEQRPALRQITADHALPPDRFTGLETWAAALVLAQALQADGGGDSANGIDRALVAAVPDKPRVEFEGAAGQLTIFDRLPERDQRDLLAAVVRGAGSAGEEARIADAWRRGDMAAIAAVTHQGLLADPELREALYAGRNRAWVVRLEQEMRAGHRPFVAVGAAHLAGTDGLPALLAARGWQVRRVD</sequence>
<organism evidence="2 3">
    <name type="scientific">Novosphingobium aerophilum</name>
    <dbReference type="NCBI Taxonomy" id="2839843"/>
    <lineage>
        <taxon>Bacteria</taxon>
        <taxon>Pseudomonadati</taxon>
        <taxon>Pseudomonadota</taxon>
        <taxon>Alphaproteobacteria</taxon>
        <taxon>Sphingomonadales</taxon>
        <taxon>Sphingomonadaceae</taxon>
        <taxon>Novosphingobium</taxon>
    </lineage>
</organism>
<dbReference type="Proteomes" id="UP000520156">
    <property type="component" value="Unassembled WGS sequence"/>
</dbReference>
<reference evidence="2 3" key="1">
    <citation type="submission" date="2020-08" db="EMBL/GenBank/DDBJ databases">
        <title>The genome sequence of Novosphingobium flavum 4Y4.</title>
        <authorList>
            <person name="Liu Y."/>
        </authorList>
    </citation>
    <scope>NUCLEOTIDE SEQUENCE [LARGE SCALE GENOMIC DNA]</scope>
    <source>
        <strain evidence="2 3">4Y4</strain>
    </source>
</reference>
<proteinExistence type="predicted"/>
<protein>
    <submittedName>
        <fullName evidence="2">TraB/GumN family protein</fullName>
    </submittedName>
</protein>
<evidence type="ECO:0000313" key="2">
    <source>
        <dbReference type="EMBL" id="MBC2652111.1"/>
    </source>
</evidence>
<feature type="chain" id="PRO_5031049635" evidence="1">
    <location>
        <begin position="18"/>
        <end position="286"/>
    </location>
</feature>
<dbReference type="InterPro" id="IPR047111">
    <property type="entry name" value="YbaP-like"/>
</dbReference>
<comment type="caution">
    <text evidence="2">The sequence shown here is derived from an EMBL/GenBank/DDBJ whole genome shotgun (WGS) entry which is preliminary data.</text>
</comment>
<keyword evidence="3" id="KW-1185">Reference proteome</keyword>
<dbReference type="AlphaFoldDB" id="A0A7X1F842"/>
<feature type="signal peptide" evidence="1">
    <location>
        <begin position="1"/>
        <end position="17"/>
    </location>
</feature>
<evidence type="ECO:0000256" key="1">
    <source>
        <dbReference type="SAM" id="SignalP"/>
    </source>
</evidence>
<accession>A0A7X1F842</accession>
<dbReference type="PANTHER" id="PTHR40590">
    <property type="entry name" value="CYTOPLASMIC PROTEIN-RELATED"/>
    <property type="match status" value="1"/>
</dbReference>
<dbReference type="EMBL" id="JACLAU010000014">
    <property type="protein sequence ID" value="MBC2652111.1"/>
    <property type="molecule type" value="Genomic_DNA"/>
</dbReference>
<dbReference type="CDD" id="cd14789">
    <property type="entry name" value="Tiki"/>
    <property type="match status" value="1"/>
</dbReference>
<keyword evidence="1" id="KW-0732">Signal</keyword>
<evidence type="ECO:0000313" key="3">
    <source>
        <dbReference type="Proteomes" id="UP000520156"/>
    </source>
</evidence>
<dbReference type="PANTHER" id="PTHR40590:SF1">
    <property type="entry name" value="CYTOPLASMIC PROTEIN"/>
    <property type="match status" value="1"/>
</dbReference>